<reference evidence="3 4" key="1">
    <citation type="journal article" date="2015" name="Nature">
        <title>rRNA introns, odd ribosomes, and small enigmatic genomes across a large radiation of phyla.</title>
        <authorList>
            <person name="Brown C.T."/>
            <person name="Hug L.A."/>
            <person name="Thomas B.C."/>
            <person name="Sharon I."/>
            <person name="Castelle C.J."/>
            <person name="Singh A."/>
            <person name="Wilkins M.J."/>
            <person name="Williams K.H."/>
            <person name="Banfield J.F."/>
        </authorList>
    </citation>
    <scope>NUCLEOTIDE SEQUENCE [LARGE SCALE GENOMIC DNA]</scope>
</reference>
<evidence type="ECO:0000256" key="2">
    <source>
        <dbReference type="SAM" id="Phobius"/>
    </source>
</evidence>
<dbReference type="EMBL" id="LCRM01000030">
    <property type="protein sequence ID" value="KKW36392.1"/>
    <property type="molecule type" value="Genomic_DNA"/>
</dbReference>
<protein>
    <submittedName>
        <fullName evidence="3">Uncharacterized protein</fullName>
    </submittedName>
</protein>
<dbReference type="Proteomes" id="UP000034290">
    <property type="component" value="Unassembled WGS sequence"/>
</dbReference>
<dbReference type="PROSITE" id="PS51257">
    <property type="entry name" value="PROKAR_LIPOPROTEIN"/>
    <property type="match status" value="1"/>
</dbReference>
<evidence type="ECO:0000313" key="3">
    <source>
        <dbReference type="EMBL" id="KKW36392.1"/>
    </source>
</evidence>
<feature type="coiled-coil region" evidence="1">
    <location>
        <begin position="37"/>
        <end position="84"/>
    </location>
</feature>
<keyword evidence="1" id="KW-0175">Coiled coil</keyword>
<dbReference type="AlphaFoldDB" id="A0A0G2A643"/>
<name>A0A0G2A643_9BACT</name>
<evidence type="ECO:0000313" key="4">
    <source>
        <dbReference type="Proteomes" id="UP000034290"/>
    </source>
</evidence>
<evidence type="ECO:0000256" key="1">
    <source>
        <dbReference type="SAM" id="Coils"/>
    </source>
</evidence>
<organism evidence="3 4">
    <name type="scientific">Candidatus Giovannonibacteria bacterium GW2011_GWA2_53_7</name>
    <dbReference type="NCBI Taxonomy" id="1618650"/>
    <lineage>
        <taxon>Bacteria</taxon>
        <taxon>Candidatus Giovannoniibacteriota</taxon>
    </lineage>
</organism>
<accession>A0A0G2A643</accession>
<comment type="caution">
    <text evidence="3">The sequence shown here is derived from an EMBL/GenBank/DDBJ whole genome shotgun (WGS) entry which is preliminary data.</text>
</comment>
<sequence>MKYFLPLPSPLQKMTVITSALLACIALVLFAIIIPTARDVRDIRANLLSEQKELEERYQRGLLLKKLRADLANIQNDIALVDQAILTKEKSVAFITRLETLASAYGITHRLTLPLPEKTEKEGTIPVNFSLQWRGEWRALLRALAALEQEPYYLPITTIHITAQKNVERALSSFSGKPPPANTDPLRTPIEMVLTGSTLWKE</sequence>
<keyword evidence="2" id="KW-0472">Membrane</keyword>
<proteinExistence type="predicted"/>
<gene>
    <name evidence="3" type="ORF">UY81_C0030G0005</name>
</gene>
<keyword evidence="2" id="KW-0812">Transmembrane</keyword>
<keyword evidence="2" id="KW-1133">Transmembrane helix</keyword>
<feature type="transmembrane region" description="Helical" evidence="2">
    <location>
        <begin position="14"/>
        <end position="34"/>
    </location>
</feature>